<sequence>MERGTETLEPTIQLKEGRGERRKSERLGLGIGKKGKRKRKKKKKKKKKSKERHRKNERDGGSNEVGFDSDLFPRYSPAPLFLRTQPPIGPFQERGDSREFMRRFVWNQFLHVMFLSLSLYPGLESILRKLHVDSIEEVTTGRRREKEKKKKKVTRGGRSQGQAMVGAGRRGGGENE</sequence>
<accession>A0ACD0NTQ7</accession>
<name>A0ACD0NTQ7_9BASI</name>
<proteinExistence type="predicted"/>
<protein>
    <submittedName>
        <fullName evidence="1">Uncharacterized protein</fullName>
    </submittedName>
</protein>
<gene>
    <name evidence="1" type="ORF">IE53DRAFT_156240</name>
</gene>
<dbReference type="EMBL" id="KZ820079">
    <property type="protein sequence ID" value="PWN49233.1"/>
    <property type="molecule type" value="Genomic_DNA"/>
</dbReference>
<evidence type="ECO:0000313" key="1">
    <source>
        <dbReference type="EMBL" id="PWN49233.1"/>
    </source>
</evidence>
<dbReference type="Proteomes" id="UP000245626">
    <property type="component" value="Unassembled WGS sequence"/>
</dbReference>
<organism evidence="1 2">
    <name type="scientific">Violaceomyces palustris</name>
    <dbReference type="NCBI Taxonomy" id="1673888"/>
    <lineage>
        <taxon>Eukaryota</taxon>
        <taxon>Fungi</taxon>
        <taxon>Dikarya</taxon>
        <taxon>Basidiomycota</taxon>
        <taxon>Ustilaginomycotina</taxon>
        <taxon>Ustilaginomycetes</taxon>
        <taxon>Violaceomycetales</taxon>
        <taxon>Violaceomycetaceae</taxon>
        <taxon>Violaceomyces</taxon>
    </lineage>
</organism>
<keyword evidence="2" id="KW-1185">Reference proteome</keyword>
<reference evidence="1 2" key="1">
    <citation type="journal article" date="2018" name="Mol. Biol. Evol.">
        <title>Broad Genomic Sampling Reveals a Smut Pathogenic Ancestry of the Fungal Clade Ustilaginomycotina.</title>
        <authorList>
            <person name="Kijpornyongpan T."/>
            <person name="Mondo S.J."/>
            <person name="Barry K."/>
            <person name="Sandor L."/>
            <person name="Lee J."/>
            <person name="Lipzen A."/>
            <person name="Pangilinan J."/>
            <person name="LaButti K."/>
            <person name="Hainaut M."/>
            <person name="Henrissat B."/>
            <person name="Grigoriev I.V."/>
            <person name="Spatafora J.W."/>
            <person name="Aime M.C."/>
        </authorList>
    </citation>
    <scope>NUCLEOTIDE SEQUENCE [LARGE SCALE GENOMIC DNA]</scope>
    <source>
        <strain evidence="1 2">SA 807</strain>
    </source>
</reference>
<evidence type="ECO:0000313" key="2">
    <source>
        <dbReference type="Proteomes" id="UP000245626"/>
    </source>
</evidence>